<keyword evidence="5" id="KW-0235">DNA replication</keyword>
<evidence type="ECO:0000256" key="5">
    <source>
        <dbReference type="ARBA" id="ARBA00022705"/>
    </source>
</evidence>
<dbReference type="InterPro" id="IPR029460">
    <property type="entry name" value="DNAPol_HHH"/>
</dbReference>
<dbReference type="Pfam" id="PF14579">
    <property type="entry name" value="HHH_6"/>
    <property type="match status" value="1"/>
</dbReference>
<protein>
    <recommendedName>
        <fullName evidence="2">DNA polymerase III subunit alpha</fullName>
        <ecNumber evidence="1">2.7.7.7</ecNumber>
    </recommendedName>
</protein>
<keyword evidence="4 9" id="KW-0548">Nucleotidyltransferase</keyword>
<evidence type="ECO:0000256" key="1">
    <source>
        <dbReference type="ARBA" id="ARBA00012417"/>
    </source>
</evidence>
<keyword evidence="6" id="KW-0239">DNA-directed DNA polymerase</keyword>
<evidence type="ECO:0000256" key="3">
    <source>
        <dbReference type="ARBA" id="ARBA00022679"/>
    </source>
</evidence>
<dbReference type="RefSeq" id="WP_264139366.1">
    <property type="nucleotide sequence ID" value="NZ_JAOYOD010000001.1"/>
</dbReference>
<name>A0ABT3CXT3_9BACT</name>
<evidence type="ECO:0000256" key="2">
    <source>
        <dbReference type="ARBA" id="ARBA00019114"/>
    </source>
</evidence>
<dbReference type="InterPro" id="IPR011708">
    <property type="entry name" value="DNA_pol3_alpha_NTPase_dom"/>
</dbReference>
<dbReference type="Proteomes" id="UP001300692">
    <property type="component" value="Unassembled WGS sequence"/>
</dbReference>
<evidence type="ECO:0000256" key="6">
    <source>
        <dbReference type="ARBA" id="ARBA00022932"/>
    </source>
</evidence>
<dbReference type="Pfam" id="PF17657">
    <property type="entry name" value="DNA_pol3_finger"/>
    <property type="match status" value="1"/>
</dbReference>
<evidence type="ECO:0000259" key="8">
    <source>
        <dbReference type="SMART" id="SM00481"/>
    </source>
</evidence>
<dbReference type="InterPro" id="IPR016195">
    <property type="entry name" value="Pol/histidinol_Pase-like"/>
</dbReference>
<organism evidence="9 10">
    <name type="scientific">Reichenbachiella ulvae</name>
    <dbReference type="NCBI Taxonomy" id="2980104"/>
    <lineage>
        <taxon>Bacteria</taxon>
        <taxon>Pseudomonadati</taxon>
        <taxon>Bacteroidota</taxon>
        <taxon>Cytophagia</taxon>
        <taxon>Cytophagales</taxon>
        <taxon>Reichenbachiellaceae</taxon>
        <taxon>Reichenbachiella</taxon>
    </lineage>
</organism>
<evidence type="ECO:0000256" key="4">
    <source>
        <dbReference type="ARBA" id="ARBA00022695"/>
    </source>
</evidence>
<dbReference type="InterPro" id="IPR004013">
    <property type="entry name" value="PHP_dom"/>
</dbReference>
<evidence type="ECO:0000313" key="9">
    <source>
        <dbReference type="EMBL" id="MCV9388497.1"/>
    </source>
</evidence>
<dbReference type="Gene3D" id="3.20.20.140">
    <property type="entry name" value="Metal-dependent hydrolases"/>
    <property type="match status" value="2"/>
</dbReference>
<dbReference type="EMBL" id="JAOYOD010000001">
    <property type="protein sequence ID" value="MCV9388497.1"/>
    <property type="molecule type" value="Genomic_DNA"/>
</dbReference>
<reference evidence="9 10" key="1">
    <citation type="submission" date="2022-10" db="EMBL/GenBank/DDBJ databases">
        <title>Comparative genomics and taxonomic characterization of three novel marine species of genus Reichenbachiella exhibiting antioxidant and polysaccharide degradation activities.</title>
        <authorList>
            <person name="Muhammad N."/>
            <person name="Lee Y.-J."/>
            <person name="Ko J."/>
            <person name="Kim S.-G."/>
        </authorList>
    </citation>
    <scope>NUCLEOTIDE SEQUENCE [LARGE SCALE GENOMIC DNA]</scope>
    <source>
        <strain evidence="9 10">ABR2-5</strain>
    </source>
</reference>
<sequence>MFLNTHSFFSLRYGVMSPKALLQEAKSKGIMSFALTDINSTSGCLTFIRLAQDLGIRPIIGMDVRNGIKQQFVLLAKNNSGFREINDYVSPFFHQKKEFPCIAPKLENVFVIYPFHTQRPYRLQDNEYIGIKPRDLLKIPFSRSKELTHRMVMLPAGSFRYQLDFNIHRLLRAIDNNTLLSKLPKEEQADLSDQLLTPAELLEIYQDYPELIENTRQILENCQIHFDFGTDQPHKNLQNYTSCEEEDYQLVRRLCLEGMPYRYKKPTIKIYRRLALELDIIQKKSFLSYFLVNWDILKYARSKGYFYVGRGSGANSIVAYLLRITDVDPIELDLYFERFINLYRTNPPDFDIDFSWKDRDNVTQYIFEKFGQDRVCLLATYNTFKYKAVIRELGKVFGFPPREMEKISGENPDISDVNVRLILKYAYKMDEIPSHLSVHASGIIISEAPIHNYTATCLPPKGFPITHFDMVVAEDIGLYKFDILSQRGLEKIKDSLTIIANNHPELPPIDIHDMPQFFEDEKIKELLRNGKTIGCFYVESPAMRMLLTKLRADNYLGLVAASSVIRPGVAKSGMMREYILRYRIPEKRKEAHPVLADLMRDTFGVMVYQEDVIKVAHYFGGLSLGEADLLRRGMSGKFRSRSEFKKVKEKFFENCDKMGRAKELTKDVWRQIESFAGYAFAKGHSASYAIESYQSLYLKAHYPLEYMVATINNGGGFYSRELYIHEARMRGAKIEAPCINRSQRETIIKGNTIWLGFHVIHDLDYKSITAILNCREELGAIPSLEVLIDDGMLGIEQVKILIRINAFRSIEPNKKKLLWKCYFLLQKQKNRPVYIYPIFPPRNKNLELPTLYYDTREDSFDELEILHFPLRSPFELIKERPRHPIIYANEMEQHKNETVTMLGYFTTRKRTKTSKDQTMYFGTFIDEKGQFIDTVHFPPEAKAYPFSGKAVYELTGKIIEEFDFLSLEITKMTRSHYVNMEDEEKKQAARILNQYAFSLSKTIE</sequence>
<comment type="caution">
    <text evidence="9">The sequence shown here is derived from an EMBL/GenBank/DDBJ whole genome shotgun (WGS) entry which is preliminary data.</text>
</comment>
<dbReference type="PANTHER" id="PTHR32294:SF0">
    <property type="entry name" value="DNA POLYMERASE III SUBUNIT ALPHA"/>
    <property type="match status" value="1"/>
</dbReference>
<keyword evidence="3 9" id="KW-0808">Transferase</keyword>
<comment type="catalytic activity">
    <reaction evidence="7">
        <text>DNA(n) + a 2'-deoxyribonucleoside 5'-triphosphate = DNA(n+1) + diphosphate</text>
        <dbReference type="Rhea" id="RHEA:22508"/>
        <dbReference type="Rhea" id="RHEA-COMP:17339"/>
        <dbReference type="Rhea" id="RHEA-COMP:17340"/>
        <dbReference type="ChEBI" id="CHEBI:33019"/>
        <dbReference type="ChEBI" id="CHEBI:61560"/>
        <dbReference type="ChEBI" id="CHEBI:173112"/>
        <dbReference type="EC" id="2.7.7.7"/>
    </reaction>
</comment>
<dbReference type="NCBIfam" id="TIGR00594">
    <property type="entry name" value="polc"/>
    <property type="match status" value="1"/>
</dbReference>
<accession>A0ABT3CXT3</accession>
<dbReference type="InterPro" id="IPR003141">
    <property type="entry name" value="Pol/His_phosphatase_N"/>
</dbReference>
<dbReference type="GO" id="GO:0003887">
    <property type="term" value="F:DNA-directed DNA polymerase activity"/>
    <property type="evidence" value="ECO:0007669"/>
    <property type="project" value="UniProtKB-EC"/>
</dbReference>
<evidence type="ECO:0000313" key="10">
    <source>
        <dbReference type="Proteomes" id="UP001300692"/>
    </source>
</evidence>
<evidence type="ECO:0000256" key="7">
    <source>
        <dbReference type="ARBA" id="ARBA00049244"/>
    </source>
</evidence>
<dbReference type="SMART" id="SM00481">
    <property type="entry name" value="POLIIIAc"/>
    <property type="match status" value="1"/>
</dbReference>
<gene>
    <name evidence="9" type="primary">dnaE</name>
    <name evidence="9" type="ORF">N7U62_17565</name>
</gene>
<dbReference type="InterPro" id="IPR004805">
    <property type="entry name" value="DnaE2/DnaE/PolC"/>
</dbReference>
<dbReference type="EC" id="2.7.7.7" evidence="1"/>
<dbReference type="PANTHER" id="PTHR32294">
    <property type="entry name" value="DNA POLYMERASE III SUBUNIT ALPHA"/>
    <property type="match status" value="1"/>
</dbReference>
<dbReference type="Pfam" id="PF02811">
    <property type="entry name" value="PHP"/>
    <property type="match status" value="1"/>
</dbReference>
<feature type="domain" description="Polymerase/histidinol phosphatase N-terminal" evidence="8">
    <location>
        <begin position="1"/>
        <end position="68"/>
    </location>
</feature>
<dbReference type="Gene3D" id="1.10.150.870">
    <property type="match status" value="1"/>
</dbReference>
<keyword evidence="10" id="KW-1185">Reference proteome</keyword>
<proteinExistence type="predicted"/>
<dbReference type="SUPFAM" id="SSF89550">
    <property type="entry name" value="PHP domain-like"/>
    <property type="match status" value="1"/>
</dbReference>
<dbReference type="InterPro" id="IPR040982">
    <property type="entry name" value="DNA_pol3_finger"/>
</dbReference>
<dbReference type="Pfam" id="PF07733">
    <property type="entry name" value="DNA_pol3_alpha"/>
    <property type="match status" value="1"/>
</dbReference>